<dbReference type="GO" id="GO:0016114">
    <property type="term" value="P:terpenoid biosynthetic process"/>
    <property type="evidence" value="ECO:0007669"/>
    <property type="project" value="UniProtKB-ARBA"/>
</dbReference>
<evidence type="ECO:0000256" key="11">
    <source>
        <dbReference type="ARBA" id="ARBA00049399"/>
    </source>
</evidence>
<comment type="cofactor">
    <cofactor evidence="1">
        <name>Mg(2+)</name>
        <dbReference type="ChEBI" id="CHEBI:18420"/>
    </cofactor>
</comment>
<evidence type="ECO:0000256" key="10">
    <source>
        <dbReference type="ARBA" id="ARBA00032873"/>
    </source>
</evidence>
<dbReference type="PANTHER" id="PTHR43281:SF1">
    <property type="entry name" value="FARNESYL DIPHOSPHATE SYNTHASE"/>
    <property type="match status" value="1"/>
</dbReference>
<accession>A0A109RGJ0</accession>
<dbReference type="EMBL" id="CP014163">
    <property type="protein sequence ID" value="AMB98859.1"/>
    <property type="molecule type" value="Genomic_DNA"/>
</dbReference>
<evidence type="ECO:0000256" key="6">
    <source>
        <dbReference type="ARBA" id="ARBA00022723"/>
    </source>
</evidence>
<dbReference type="SUPFAM" id="SSF48576">
    <property type="entry name" value="Terpenoid synthases"/>
    <property type="match status" value="1"/>
</dbReference>
<dbReference type="PANTHER" id="PTHR43281">
    <property type="entry name" value="FARNESYL DIPHOSPHATE SYNTHASE"/>
    <property type="match status" value="1"/>
</dbReference>
<organism evidence="13 14">
    <name type="scientific">Aerococcus urinaehominis</name>
    <dbReference type="NCBI Taxonomy" id="128944"/>
    <lineage>
        <taxon>Bacteria</taxon>
        <taxon>Bacillati</taxon>
        <taxon>Bacillota</taxon>
        <taxon>Bacilli</taxon>
        <taxon>Lactobacillales</taxon>
        <taxon>Aerococcaceae</taxon>
        <taxon>Aerococcus</taxon>
    </lineage>
</organism>
<dbReference type="GO" id="GO:0004337">
    <property type="term" value="F:(2E,6E)-farnesyl diphosphate synthase activity"/>
    <property type="evidence" value="ECO:0007669"/>
    <property type="project" value="UniProtKB-EC"/>
</dbReference>
<comment type="catalytic activity">
    <reaction evidence="11">
        <text>isopentenyl diphosphate + (2E)-geranyl diphosphate = (2E,6E)-farnesyl diphosphate + diphosphate</text>
        <dbReference type="Rhea" id="RHEA:19361"/>
        <dbReference type="ChEBI" id="CHEBI:33019"/>
        <dbReference type="ChEBI" id="CHEBI:58057"/>
        <dbReference type="ChEBI" id="CHEBI:128769"/>
        <dbReference type="ChEBI" id="CHEBI:175763"/>
        <dbReference type="EC" id="2.5.1.10"/>
    </reaction>
</comment>
<dbReference type="GO" id="GO:0005737">
    <property type="term" value="C:cytoplasm"/>
    <property type="evidence" value="ECO:0007669"/>
    <property type="project" value="UniProtKB-ARBA"/>
</dbReference>
<keyword evidence="5 12" id="KW-0808">Transferase</keyword>
<dbReference type="SFLD" id="SFLDG01017">
    <property type="entry name" value="Polyprenyl_Transferase_Like"/>
    <property type="match status" value="1"/>
</dbReference>
<dbReference type="InterPro" id="IPR033749">
    <property type="entry name" value="Polyprenyl_synt_CS"/>
</dbReference>
<sequence length="291" mass="31688">MTKLKDFQNEIQADLLTSLQVDHASSRVGQAMTYSLANGGKRVRPLLLLATIHSFGQDWQLGLGPAAAIEYIHTYSLIHDDLPAMDDDDYRRGQLANHKKFDEATAILAGDALLTAAFSKILAVNCLDSQAKLALCQDLSHYAGLAGMIGGQEADIEAEGIALQLEALKDIHRKKTGALMAFALVAGGRVCQQDQAVLAMLRDFAYCYGLAYQIQNDLQEVLWTDEKRGKKNAGDQEAGKNTYPGILGTDQALVALDQEIDKCQDILAKIEASVPTFSGQLLAEFITYLKI</sequence>
<dbReference type="NCBIfam" id="NF045485">
    <property type="entry name" value="FPPsyn"/>
    <property type="match status" value="1"/>
</dbReference>
<dbReference type="RefSeq" id="WP_067977658.1">
    <property type="nucleotide sequence ID" value="NZ_CP014163.1"/>
</dbReference>
<protein>
    <recommendedName>
        <fullName evidence="4">Farnesyl diphosphate synthase</fullName>
        <ecNumber evidence="3">2.5.1.10</ecNumber>
    </recommendedName>
    <alternativeName>
        <fullName evidence="10">(2E,6E)-farnesyl diphosphate synthase</fullName>
    </alternativeName>
    <alternativeName>
        <fullName evidence="9">Geranyltranstransferase</fullName>
    </alternativeName>
</protein>
<dbReference type="AlphaFoldDB" id="A0A109RGJ0"/>
<keyword evidence="14" id="KW-1185">Reference proteome</keyword>
<name>A0A109RGJ0_9LACT</name>
<dbReference type="GO" id="GO:0046872">
    <property type="term" value="F:metal ion binding"/>
    <property type="evidence" value="ECO:0007669"/>
    <property type="project" value="UniProtKB-KW"/>
</dbReference>
<evidence type="ECO:0000256" key="7">
    <source>
        <dbReference type="ARBA" id="ARBA00022842"/>
    </source>
</evidence>
<reference evidence="14" key="2">
    <citation type="submission" date="2016-01" db="EMBL/GenBank/DDBJ databases">
        <title>Six Aerococcus type strain genome sequencing and assembly using PacBio and Illumina Hiseq.</title>
        <authorList>
            <person name="Carkaci D."/>
            <person name="Dargis R."/>
            <person name="Nielsen X.C."/>
            <person name="Skovgaard O."/>
            <person name="Fuursted K."/>
            <person name="Christensen J.J."/>
        </authorList>
    </citation>
    <scope>NUCLEOTIDE SEQUENCE [LARGE SCALE GENOMIC DNA]</scope>
    <source>
        <strain evidence="14">CCUG42038B</strain>
    </source>
</reference>
<proteinExistence type="inferred from homology"/>
<dbReference type="InterPro" id="IPR053378">
    <property type="entry name" value="Prenyl_diphosphate_synthase"/>
</dbReference>
<evidence type="ECO:0000256" key="3">
    <source>
        <dbReference type="ARBA" id="ARBA00012439"/>
    </source>
</evidence>
<evidence type="ECO:0000256" key="5">
    <source>
        <dbReference type="ARBA" id="ARBA00022679"/>
    </source>
</evidence>
<dbReference type="OrthoDB" id="9805316at2"/>
<evidence type="ECO:0000256" key="4">
    <source>
        <dbReference type="ARBA" id="ARBA00015100"/>
    </source>
</evidence>
<dbReference type="SFLD" id="SFLDS00005">
    <property type="entry name" value="Isoprenoid_Synthase_Type_I"/>
    <property type="match status" value="1"/>
</dbReference>
<dbReference type="EC" id="2.5.1.10" evidence="3"/>
<evidence type="ECO:0000256" key="8">
    <source>
        <dbReference type="ARBA" id="ARBA00023229"/>
    </source>
</evidence>
<evidence type="ECO:0000256" key="1">
    <source>
        <dbReference type="ARBA" id="ARBA00001946"/>
    </source>
</evidence>
<evidence type="ECO:0000313" key="13">
    <source>
        <dbReference type="EMBL" id="AMB98859.1"/>
    </source>
</evidence>
<dbReference type="FunFam" id="1.10.600.10:FF:000001">
    <property type="entry name" value="Geranylgeranyl diphosphate synthase"/>
    <property type="match status" value="1"/>
</dbReference>
<dbReference type="KEGG" id="auh:AWM75_02110"/>
<evidence type="ECO:0000256" key="12">
    <source>
        <dbReference type="RuleBase" id="RU004466"/>
    </source>
</evidence>
<gene>
    <name evidence="13" type="ORF">AWM75_02110</name>
</gene>
<dbReference type="Pfam" id="PF00348">
    <property type="entry name" value="polyprenyl_synt"/>
    <property type="match status" value="1"/>
</dbReference>
<dbReference type="PROSITE" id="PS00723">
    <property type="entry name" value="POLYPRENYL_SYNTHASE_1"/>
    <property type="match status" value="1"/>
</dbReference>
<reference evidence="13 14" key="1">
    <citation type="journal article" date="2016" name="Genome Announc.">
        <title>Complete Genome Sequences of Aerococcus christensenii CCUG 28831T, Aerococcus sanguinicola CCUG 43001T, Aerococcus urinae CCUG 36881T, Aerococcus urinaeequi CCUG 28094T, Aerococcus urinaehominis CCUG 42038 BT, and Aerococcus viridans CCUG 4311T.</title>
        <authorList>
            <person name="Carkaci D."/>
            <person name="Dargis R."/>
            <person name="Nielsen X.C."/>
            <person name="Skovgaard O."/>
            <person name="Fuursted K."/>
            <person name="Christensen J.J."/>
        </authorList>
    </citation>
    <scope>NUCLEOTIDE SEQUENCE [LARGE SCALE GENOMIC DNA]</scope>
    <source>
        <strain evidence="13 14">CCUG42038B</strain>
    </source>
</reference>
<evidence type="ECO:0000256" key="9">
    <source>
        <dbReference type="ARBA" id="ARBA00032380"/>
    </source>
</evidence>
<evidence type="ECO:0000256" key="2">
    <source>
        <dbReference type="ARBA" id="ARBA00006706"/>
    </source>
</evidence>
<keyword evidence="7" id="KW-0460">Magnesium</keyword>
<dbReference type="STRING" id="128944.AWM75_02110"/>
<evidence type="ECO:0000313" key="14">
    <source>
        <dbReference type="Proteomes" id="UP000062260"/>
    </source>
</evidence>
<dbReference type="Gene3D" id="1.10.600.10">
    <property type="entry name" value="Farnesyl Diphosphate Synthase"/>
    <property type="match status" value="1"/>
</dbReference>
<comment type="similarity">
    <text evidence="2 12">Belongs to the FPP/GGPP synthase family.</text>
</comment>
<keyword evidence="8" id="KW-0414">Isoprene biosynthesis</keyword>
<dbReference type="InterPro" id="IPR000092">
    <property type="entry name" value="Polyprenyl_synt"/>
</dbReference>
<keyword evidence="6" id="KW-0479">Metal-binding</keyword>
<dbReference type="Proteomes" id="UP000062260">
    <property type="component" value="Chromosome"/>
</dbReference>
<dbReference type="InterPro" id="IPR008949">
    <property type="entry name" value="Isoprenoid_synthase_dom_sf"/>
</dbReference>